<dbReference type="PANTHER" id="PTHR32027:SF0">
    <property type="entry name" value="CYTOSINE DEAMINASE"/>
    <property type="match status" value="1"/>
</dbReference>
<reference evidence="6" key="2">
    <citation type="submission" date="2022-04" db="EMBL/GenBank/DDBJ databases">
        <title>Sequencing and genomic assembly of Halococcus dombrowskii.</title>
        <authorList>
            <person name="Lim S.W."/>
            <person name="MacLea K.S."/>
        </authorList>
    </citation>
    <scope>NUCLEOTIDE SEQUENCE</scope>
    <source>
        <strain evidence="6">H4</strain>
    </source>
</reference>
<dbReference type="Gene3D" id="3.20.20.140">
    <property type="entry name" value="Metal-dependent hydrolases"/>
    <property type="match status" value="1"/>
</dbReference>
<dbReference type="InterPro" id="IPR052349">
    <property type="entry name" value="Metallo-hydrolase_Enzymes"/>
</dbReference>
<dbReference type="CDD" id="cd01293">
    <property type="entry name" value="Bact_CD"/>
    <property type="match status" value="1"/>
</dbReference>
<dbReference type="EMBL" id="CP095005">
    <property type="protein sequence ID" value="UOO94200.1"/>
    <property type="molecule type" value="Genomic_DNA"/>
</dbReference>
<keyword evidence="1" id="KW-0479">Metal-binding</keyword>
<sequence>MASFIVTSATTRTDEEVDIEIRDGTIDRIIPAGEGDPSAFDSDQHYDAAGKLVTPPLIEPHIHLDAALTAGEPCWNDVGTLAAGIELWGERKQGLTTAGVKERAEQVIEWLAANGVTRVRTHADVTEETLTGFKALLELRDEVSDIIDLQVVAFPQEGVFTEEENEDLLREAASMGPDLVGGIPHNEHTREEGVKEVETAVEIARKHDIQLDLHIDETDDPTSRMTEVLASEAHRHDIGERTTASHTTAMHSYPDAYADKLISLLAKSGVSVITNPPDNSVLQGRYDDYPRRRGHTRIDELHESGVTVGIGHDSVMDPWYHYGTADPLDSAHLLVHYAHMNGREDVQTIWEMLTDANADVFGAEQYGLEEGNRGSLVLYHSPDAFNTLRTRAPRALVLRDGRPIARTEPRETVVERRSGSRSIDFHRSD</sequence>
<dbReference type="FunFam" id="3.20.20.140:FF:000019">
    <property type="entry name" value="Cytosine deaminase"/>
    <property type="match status" value="1"/>
</dbReference>
<name>A0AAV3SJG7_HALDO</name>
<dbReference type="GO" id="GO:0046872">
    <property type="term" value="F:metal ion binding"/>
    <property type="evidence" value="ECO:0007669"/>
    <property type="project" value="UniProtKB-KW"/>
</dbReference>
<feature type="domain" description="Amidohydrolase 3" evidence="4">
    <location>
        <begin position="46"/>
        <end position="404"/>
    </location>
</feature>
<dbReference type="SUPFAM" id="SSF51338">
    <property type="entry name" value="Composite domain of metallo-dependent hydrolases"/>
    <property type="match status" value="1"/>
</dbReference>
<evidence type="ECO:0000313" key="8">
    <source>
        <dbReference type="Proteomes" id="UP001500962"/>
    </source>
</evidence>
<dbReference type="GeneID" id="71762077"/>
<dbReference type="GO" id="GO:0016814">
    <property type="term" value="F:hydrolase activity, acting on carbon-nitrogen (but not peptide) bonds, in cyclic amidines"/>
    <property type="evidence" value="ECO:0007669"/>
    <property type="project" value="TreeGrafter"/>
</dbReference>
<reference evidence="5" key="1">
    <citation type="journal article" date="2014" name="Int. J. Syst. Evol. Microbiol.">
        <title>Complete genome sequence of Corynebacterium casei LMG S-19264T (=DSM 44701T), isolated from a smear-ripened cheese.</title>
        <authorList>
            <consortium name="US DOE Joint Genome Institute (JGI-PGF)"/>
            <person name="Walter F."/>
            <person name="Albersmeier A."/>
            <person name="Kalinowski J."/>
            <person name="Ruckert C."/>
        </authorList>
    </citation>
    <scope>NUCLEOTIDE SEQUENCE</scope>
    <source>
        <strain evidence="5">JCM 12289</strain>
    </source>
</reference>
<dbReference type="NCBIfam" id="NF005748">
    <property type="entry name" value="PRK07572.1"/>
    <property type="match status" value="1"/>
</dbReference>
<organism evidence="5 8">
    <name type="scientific">Halococcus dombrowskii</name>
    <dbReference type="NCBI Taxonomy" id="179637"/>
    <lineage>
        <taxon>Archaea</taxon>
        <taxon>Methanobacteriati</taxon>
        <taxon>Methanobacteriota</taxon>
        <taxon>Stenosarchaea group</taxon>
        <taxon>Halobacteria</taxon>
        <taxon>Halobacteriales</taxon>
        <taxon>Halococcaceae</taxon>
        <taxon>Halococcus</taxon>
    </lineage>
</organism>
<dbReference type="KEGG" id="hdo:MUK72_09475"/>
<keyword evidence="7" id="KW-1185">Reference proteome</keyword>
<dbReference type="InterPro" id="IPR032466">
    <property type="entry name" value="Metal_Hydrolase"/>
</dbReference>
<dbReference type="RefSeq" id="WP_244699441.1">
    <property type="nucleotide sequence ID" value="NZ_BAAADN010000058.1"/>
</dbReference>
<dbReference type="Proteomes" id="UP000830542">
    <property type="component" value="Chromosome"/>
</dbReference>
<dbReference type="Gene3D" id="2.30.40.10">
    <property type="entry name" value="Urease, subunit C, domain 1"/>
    <property type="match status" value="1"/>
</dbReference>
<evidence type="ECO:0000259" key="4">
    <source>
        <dbReference type="Pfam" id="PF07969"/>
    </source>
</evidence>
<evidence type="ECO:0000313" key="6">
    <source>
        <dbReference type="EMBL" id="UOO94200.1"/>
    </source>
</evidence>
<dbReference type="EMBL" id="BAAADN010000058">
    <property type="protein sequence ID" value="GAA0472687.1"/>
    <property type="molecule type" value="Genomic_DNA"/>
</dbReference>
<dbReference type="SUPFAM" id="SSF51556">
    <property type="entry name" value="Metallo-dependent hydrolases"/>
    <property type="match status" value="1"/>
</dbReference>
<protein>
    <submittedName>
        <fullName evidence="5">Cytosine deaminase</fullName>
    </submittedName>
</protein>
<reference evidence="5" key="3">
    <citation type="submission" date="2023-12" db="EMBL/GenBank/DDBJ databases">
        <authorList>
            <person name="Sun Q."/>
            <person name="Inoue M."/>
        </authorList>
    </citation>
    <scope>NUCLEOTIDE SEQUENCE</scope>
    <source>
        <strain evidence="5">JCM 12289</strain>
    </source>
</reference>
<proteinExistence type="predicted"/>
<evidence type="ECO:0000313" key="7">
    <source>
        <dbReference type="Proteomes" id="UP000830542"/>
    </source>
</evidence>
<dbReference type="InterPro" id="IPR013108">
    <property type="entry name" value="Amidohydro_3"/>
</dbReference>
<keyword evidence="2" id="KW-0378">Hydrolase</keyword>
<dbReference type="Proteomes" id="UP001500962">
    <property type="component" value="Unassembled WGS sequence"/>
</dbReference>
<gene>
    <name evidence="5" type="ORF">GCM10008985_31760</name>
    <name evidence="6" type="ORF">MUK72_09475</name>
</gene>
<evidence type="ECO:0000256" key="3">
    <source>
        <dbReference type="SAM" id="MobiDB-lite"/>
    </source>
</evidence>
<accession>A0AAV3SJG7</accession>
<dbReference type="PANTHER" id="PTHR32027">
    <property type="entry name" value="CYTOSINE DEAMINASE"/>
    <property type="match status" value="1"/>
</dbReference>
<evidence type="ECO:0000313" key="5">
    <source>
        <dbReference type="EMBL" id="GAA0472687.1"/>
    </source>
</evidence>
<dbReference type="Pfam" id="PF07969">
    <property type="entry name" value="Amidohydro_3"/>
    <property type="match status" value="1"/>
</dbReference>
<feature type="region of interest" description="Disordered" evidence="3">
    <location>
        <begin position="408"/>
        <end position="429"/>
    </location>
</feature>
<evidence type="ECO:0000256" key="1">
    <source>
        <dbReference type="ARBA" id="ARBA00022723"/>
    </source>
</evidence>
<dbReference type="AlphaFoldDB" id="A0AAV3SJG7"/>
<dbReference type="InterPro" id="IPR011059">
    <property type="entry name" value="Metal-dep_hydrolase_composite"/>
</dbReference>
<evidence type="ECO:0000256" key="2">
    <source>
        <dbReference type="ARBA" id="ARBA00022801"/>
    </source>
</evidence>